<protein>
    <submittedName>
        <fullName evidence="2">Uncharacterized protein</fullName>
    </submittedName>
</protein>
<name>A0A7S4VX47_9DINO</name>
<sequence>MALAFWKRLCLLEGGCGAAAPSAGTMVLTHVLDNDFAGSTARVALLTVHVLGADVPQSLAGQRLKVRVKYGEHLASRCETDLAVVCPEGRLQIGTACCFLAELRRKPVVRFDLIRRALFTRGVGRASLGVPDRGQPAAGLKRLRLSDEGFGDSWLNVHTEIHYLRKGDLQRLLRLLGARRQLGAFSLPLPMQGNCEGSCEATPDSCEETQPVQGIAVSRGGLWGLRATLAF</sequence>
<keyword evidence="1" id="KW-0732">Signal</keyword>
<evidence type="ECO:0000256" key="1">
    <source>
        <dbReference type="SAM" id="SignalP"/>
    </source>
</evidence>
<dbReference type="EMBL" id="HBNR01079141">
    <property type="protein sequence ID" value="CAE4655821.1"/>
    <property type="molecule type" value="Transcribed_RNA"/>
</dbReference>
<reference evidence="2" key="1">
    <citation type="submission" date="2021-01" db="EMBL/GenBank/DDBJ databases">
        <authorList>
            <person name="Corre E."/>
            <person name="Pelletier E."/>
            <person name="Niang G."/>
            <person name="Scheremetjew M."/>
            <person name="Finn R."/>
            <person name="Kale V."/>
            <person name="Holt S."/>
            <person name="Cochrane G."/>
            <person name="Meng A."/>
            <person name="Brown T."/>
            <person name="Cohen L."/>
        </authorList>
    </citation>
    <scope>NUCLEOTIDE SEQUENCE</scope>
    <source>
        <strain evidence="2">CCMP3105</strain>
    </source>
</reference>
<dbReference type="AlphaFoldDB" id="A0A7S4VX47"/>
<feature type="chain" id="PRO_5030566102" evidence="1">
    <location>
        <begin position="19"/>
        <end position="231"/>
    </location>
</feature>
<gene>
    <name evidence="2" type="ORF">AMON00008_LOCUS56443</name>
</gene>
<evidence type="ECO:0000313" key="2">
    <source>
        <dbReference type="EMBL" id="CAE4655821.1"/>
    </source>
</evidence>
<feature type="signal peptide" evidence="1">
    <location>
        <begin position="1"/>
        <end position="18"/>
    </location>
</feature>
<accession>A0A7S4VX47</accession>
<organism evidence="2">
    <name type="scientific">Alexandrium monilatum</name>
    <dbReference type="NCBI Taxonomy" id="311494"/>
    <lineage>
        <taxon>Eukaryota</taxon>
        <taxon>Sar</taxon>
        <taxon>Alveolata</taxon>
        <taxon>Dinophyceae</taxon>
        <taxon>Gonyaulacales</taxon>
        <taxon>Pyrocystaceae</taxon>
        <taxon>Alexandrium</taxon>
    </lineage>
</organism>
<proteinExistence type="predicted"/>